<feature type="compositionally biased region" description="Pro residues" evidence="1">
    <location>
        <begin position="193"/>
        <end position="214"/>
    </location>
</feature>
<dbReference type="Proteomes" id="UP000249619">
    <property type="component" value="Unassembled WGS sequence"/>
</dbReference>
<evidence type="ECO:0000313" key="3">
    <source>
        <dbReference type="Proteomes" id="UP000249619"/>
    </source>
</evidence>
<evidence type="ECO:0000256" key="1">
    <source>
        <dbReference type="SAM" id="MobiDB-lite"/>
    </source>
</evidence>
<feature type="region of interest" description="Disordered" evidence="1">
    <location>
        <begin position="124"/>
        <end position="291"/>
    </location>
</feature>
<accession>A0A364N9Z4</accession>
<proteinExistence type="predicted"/>
<comment type="caution">
    <text evidence="2">The sequence shown here is derived from an EMBL/GenBank/DDBJ whole genome shotgun (WGS) entry which is preliminary data.</text>
</comment>
<protein>
    <submittedName>
        <fullName evidence="2">Uncharacterized protein</fullName>
    </submittedName>
</protein>
<keyword evidence="3" id="KW-1185">Reference proteome</keyword>
<feature type="compositionally biased region" description="Low complexity" evidence="1">
    <location>
        <begin position="133"/>
        <end position="156"/>
    </location>
</feature>
<feature type="compositionally biased region" description="Polar residues" evidence="1">
    <location>
        <begin position="68"/>
        <end position="79"/>
    </location>
</feature>
<gene>
    <name evidence="2" type="ORF">DDE83_002576</name>
</gene>
<dbReference type="EMBL" id="QGDH01000027">
    <property type="protein sequence ID" value="RAR14007.1"/>
    <property type="molecule type" value="Genomic_DNA"/>
</dbReference>
<feature type="region of interest" description="Disordered" evidence="1">
    <location>
        <begin position="68"/>
        <end position="101"/>
    </location>
</feature>
<dbReference type="AlphaFoldDB" id="A0A364N9Z4"/>
<sequence length="291" mass="30785">MANVDIALSPAPFMASILEPQSPFIHSHTLIVSDALSIVETCNLLSTAYEIAWQTLYAIHTSYQQSLAPSMRSPSSNSGRRVANKQRGPPQPDPEPAAPPIIILSQSGNAVAPHLQVPDAADQGLVESGPFTSSLSQQQQQNKSSRYNLRSRSNNRAGTSSRPPSKPQPDPNPHPAPPVIILSTDRRSTPLIPAAPSPPIPAPSPSPPSHPSQLPPIDSTSPPVAMGSKLSKVKNSESKGAKLQPSQERQDKEEMKEPSNYYTHRSKSMRRKADQGAGSAAASGGSGGGLS</sequence>
<organism evidence="2 3">
    <name type="scientific">Stemphylium lycopersici</name>
    <name type="common">Tomato gray leaf spot disease fungus</name>
    <name type="synonym">Thyrospora lycopersici</name>
    <dbReference type="NCBI Taxonomy" id="183478"/>
    <lineage>
        <taxon>Eukaryota</taxon>
        <taxon>Fungi</taxon>
        <taxon>Dikarya</taxon>
        <taxon>Ascomycota</taxon>
        <taxon>Pezizomycotina</taxon>
        <taxon>Dothideomycetes</taxon>
        <taxon>Pleosporomycetidae</taxon>
        <taxon>Pleosporales</taxon>
        <taxon>Pleosporineae</taxon>
        <taxon>Pleosporaceae</taxon>
        <taxon>Stemphylium</taxon>
    </lineage>
</organism>
<name>A0A364N9Z4_STELY</name>
<feature type="compositionally biased region" description="Pro residues" evidence="1">
    <location>
        <begin position="89"/>
        <end position="99"/>
    </location>
</feature>
<feature type="compositionally biased region" description="Basic and acidic residues" evidence="1">
    <location>
        <begin position="248"/>
        <end position="257"/>
    </location>
</feature>
<evidence type="ECO:0000313" key="2">
    <source>
        <dbReference type="EMBL" id="RAR14007.1"/>
    </source>
</evidence>
<reference evidence="3" key="1">
    <citation type="submission" date="2018-05" db="EMBL/GenBank/DDBJ databases">
        <title>Draft genome sequence of Stemphylium lycopersici strain CIDEFI 213.</title>
        <authorList>
            <person name="Medina R."/>
            <person name="Franco M.E.E."/>
            <person name="Lucentini C.G."/>
            <person name="Saparrat M.C.N."/>
            <person name="Balatti P.A."/>
        </authorList>
    </citation>
    <scope>NUCLEOTIDE SEQUENCE [LARGE SCALE GENOMIC DNA]</scope>
    <source>
        <strain evidence="3">CIDEFI 213</strain>
    </source>
</reference>
<feature type="compositionally biased region" description="Pro residues" evidence="1">
    <location>
        <begin position="164"/>
        <end position="178"/>
    </location>
</feature>